<dbReference type="EMBL" id="FNBL01000001">
    <property type="protein sequence ID" value="SDE89384.1"/>
    <property type="molecule type" value="Genomic_DNA"/>
</dbReference>
<evidence type="ECO:0000256" key="1">
    <source>
        <dbReference type="SAM" id="MobiDB-lite"/>
    </source>
</evidence>
<dbReference type="AlphaFoldDB" id="A0A1G7GMN1"/>
<dbReference type="Proteomes" id="UP000182284">
    <property type="component" value="Unassembled WGS sequence"/>
</dbReference>
<sequence>MQRKRPPKPCGNGGQVASVVALRKNLKGRRHDAHNQAVGGGGHARGKSRVAPDHLLTPVHRAKAGYAFANVT</sequence>
<protein>
    <submittedName>
        <fullName evidence="2">Uncharacterized protein</fullName>
    </submittedName>
</protein>
<evidence type="ECO:0000313" key="2">
    <source>
        <dbReference type="EMBL" id="SDE89384.1"/>
    </source>
</evidence>
<evidence type="ECO:0000313" key="3">
    <source>
        <dbReference type="Proteomes" id="UP000182284"/>
    </source>
</evidence>
<feature type="region of interest" description="Disordered" evidence="1">
    <location>
        <begin position="28"/>
        <end position="49"/>
    </location>
</feature>
<gene>
    <name evidence="2" type="ORF">SAMN04488117_101635</name>
</gene>
<proteinExistence type="predicted"/>
<accession>A0A1G7GMN1</accession>
<name>A0A1G7GMN1_9RHOB</name>
<organism evidence="2 3">
    <name type="scientific">Celeribacter baekdonensis</name>
    <dbReference type="NCBI Taxonomy" id="875171"/>
    <lineage>
        <taxon>Bacteria</taxon>
        <taxon>Pseudomonadati</taxon>
        <taxon>Pseudomonadota</taxon>
        <taxon>Alphaproteobacteria</taxon>
        <taxon>Rhodobacterales</taxon>
        <taxon>Roseobacteraceae</taxon>
        <taxon>Celeribacter</taxon>
    </lineage>
</organism>
<reference evidence="2 3" key="1">
    <citation type="submission" date="2016-10" db="EMBL/GenBank/DDBJ databases">
        <authorList>
            <person name="de Groot N.N."/>
        </authorList>
    </citation>
    <scope>NUCLEOTIDE SEQUENCE [LARGE SCALE GENOMIC DNA]</scope>
    <source>
        <strain evidence="2 3">DSM 27375</strain>
    </source>
</reference>